<evidence type="ECO:0000259" key="3">
    <source>
        <dbReference type="PROSITE" id="PS51737"/>
    </source>
</evidence>
<dbReference type="Pfam" id="PF00239">
    <property type="entry name" value="Resolvase"/>
    <property type="match status" value="1"/>
</dbReference>
<dbReference type="CDD" id="cd03768">
    <property type="entry name" value="SR_ResInv"/>
    <property type="match status" value="1"/>
</dbReference>
<accession>A0ABV6ZVU0</accession>
<dbReference type="Proteomes" id="UP001595379">
    <property type="component" value="Unassembled WGS sequence"/>
</dbReference>
<evidence type="ECO:0000256" key="1">
    <source>
        <dbReference type="SAM" id="MobiDB-lite"/>
    </source>
</evidence>
<dbReference type="RefSeq" id="WP_343165434.1">
    <property type="nucleotide sequence ID" value="NZ_JBHRSV010000004.1"/>
</dbReference>
<feature type="compositionally biased region" description="Polar residues" evidence="1">
    <location>
        <begin position="325"/>
        <end position="334"/>
    </location>
</feature>
<feature type="domain" description="Recombinase" evidence="3">
    <location>
        <begin position="173"/>
        <end position="291"/>
    </location>
</feature>
<dbReference type="EMBL" id="JBHRSV010000004">
    <property type="protein sequence ID" value="MFC2925504.1"/>
    <property type="molecule type" value="Genomic_DNA"/>
</dbReference>
<dbReference type="SMART" id="SM00857">
    <property type="entry name" value="Resolvase"/>
    <property type="match status" value="1"/>
</dbReference>
<feature type="domain" description="Resolvase/invertase-type recombinase catalytic" evidence="2">
    <location>
        <begin position="13"/>
        <end position="165"/>
    </location>
</feature>
<dbReference type="SUPFAM" id="SSF53041">
    <property type="entry name" value="Resolvase-like"/>
    <property type="match status" value="1"/>
</dbReference>
<keyword evidence="5" id="KW-1185">Reference proteome</keyword>
<organism evidence="4 5">
    <name type="scientific">Hyphobacterium vulgare</name>
    <dbReference type="NCBI Taxonomy" id="1736751"/>
    <lineage>
        <taxon>Bacteria</taxon>
        <taxon>Pseudomonadati</taxon>
        <taxon>Pseudomonadota</taxon>
        <taxon>Alphaproteobacteria</taxon>
        <taxon>Maricaulales</taxon>
        <taxon>Maricaulaceae</taxon>
        <taxon>Hyphobacterium</taxon>
    </lineage>
</organism>
<comment type="caution">
    <text evidence="4">The sequence shown here is derived from an EMBL/GenBank/DDBJ whole genome shotgun (WGS) entry which is preliminary data.</text>
</comment>
<name>A0ABV6ZVU0_9PROT</name>
<protein>
    <submittedName>
        <fullName evidence="4">Recombinase family protein</fullName>
    </submittedName>
</protein>
<evidence type="ECO:0000313" key="4">
    <source>
        <dbReference type="EMBL" id="MFC2925504.1"/>
    </source>
</evidence>
<dbReference type="PANTHER" id="PTHR30461:SF23">
    <property type="entry name" value="DNA RECOMBINASE-RELATED"/>
    <property type="match status" value="1"/>
</dbReference>
<dbReference type="InterPro" id="IPR006119">
    <property type="entry name" value="Resolv_N"/>
</dbReference>
<dbReference type="Gene3D" id="3.90.1750.20">
    <property type="entry name" value="Putative Large Serine Recombinase, Chain B, Domain 2"/>
    <property type="match status" value="1"/>
</dbReference>
<dbReference type="Gene3D" id="3.40.50.1390">
    <property type="entry name" value="Resolvase, N-terminal catalytic domain"/>
    <property type="match status" value="1"/>
</dbReference>
<feature type="region of interest" description="Disordered" evidence="1">
    <location>
        <begin position="289"/>
        <end position="336"/>
    </location>
</feature>
<dbReference type="PROSITE" id="PS51737">
    <property type="entry name" value="RECOMBINASE_DNA_BIND"/>
    <property type="match status" value="1"/>
</dbReference>
<dbReference type="PROSITE" id="PS51736">
    <property type="entry name" value="RECOMBINASES_3"/>
    <property type="match status" value="1"/>
</dbReference>
<dbReference type="InterPro" id="IPR011109">
    <property type="entry name" value="DNA_bind_recombinase_dom"/>
</dbReference>
<evidence type="ECO:0000313" key="5">
    <source>
        <dbReference type="Proteomes" id="UP001595379"/>
    </source>
</evidence>
<dbReference type="SUPFAM" id="SSF109709">
    <property type="entry name" value="KorB DNA-binding domain-like"/>
    <property type="match status" value="1"/>
</dbReference>
<dbReference type="PANTHER" id="PTHR30461">
    <property type="entry name" value="DNA-INVERTASE FROM LAMBDOID PROPHAGE"/>
    <property type="match status" value="1"/>
</dbReference>
<feature type="compositionally biased region" description="Basic and acidic residues" evidence="1">
    <location>
        <begin position="293"/>
        <end position="321"/>
    </location>
</feature>
<dbReference type="InterPro" id="IPR036162">
    <property type="entry name" value="Resolvase-like_N_sf"/>
</dbReference>
<proteinExistence type="predicted"/>
<dbReference type="InterPro" id="IPR038109">
    <property type="entry name" value="DNA_bind_recomb_sf"/>
</dbReference>
<gene>
    <name evidence="4" type="ORF">ACFOOR_05245</name>
</gene>
<sequence>MTICSQARRPVIRCAVYTRKSSEEGLDQDFNSLDAQFEACAAYVASQKGKGWKLIPERYDDGGISGGTMERPGVQRLIGDIEAGRIDMIVVYKIDRLTRSLSDFAKLVDRLDAASCSFVSVTQAFNTSTSMGRLTLNVLLSFAQFEREVTGERIRDKIAASKKKGMWMGGMVPLGYDVDPDPAKRGLVINEAEAAHIAKIYRLYDRHECLRTVTAKAEAVGIRAKTRQFKSGQAYGGQPLGHGQIHFILTNPIYAGRIKHKAEIYDGQHAAIIDDALWQRVQAKLQAHAAKPRVRDSTTGKLREPHERSPLAGKLYDETGDRLTPSHTKSSSKAGSKRIRYYVSRRLMQAQSKDPSGWRLPALKLERAVSNAIAAHLAKHGDQLLREPDAIALYQVQRQVRELHARLLKRDETLLRALPNTITVSANTLAIELDRDALAKAIDVSPDALNEEALQIRSGFAVRRRGVEFKIITGQFEREPDQTLIKTIARAHQWLAEVRKGVSLAAIGRRHGWTDSPVRLRIRLAFLSPKITAAILDGRQPPELSVQYLLAHPIPLGWKAQDMALGFTPANFRK</sequence>
<dbReference type="Pfam" id="PF07508">
    <property type="entry name" value="Recombinase"/>
    <property type="match status" value="1"/>
</dbReference>
<dbReference type="InterPro" id="IPR050639">
    <property type="entry name" value="SSR_resolvase"/>
</dbReference>
<evidence type="ECO:0000259" key="2">
    <source>
        <dbReference type="PROSITE" id="PS51736"/>
    </source>
</evidence>
<reference evidence="5" key="1">
    <citation type="journal article" date="2019" name="Int. J. Syst. Evol. Microbiol.">
        <title>The Global Catalogue of Microorganisms (GCM) 10K type strain sequencing project: providing services to taxonomists for standard genome sequencing and annotation.</title>
        <authorList>
            <consortium name="The Broad Institute Genomics Platform"/>
            <consortium name="The Broad Institute Genome Sequencing Center for Infectious Disease"/>
            <person name="Wu L."/>
            <person name="Ma J."/>
        </authorList>
    </citation>
    <scope>NUCLEOTIDE SEQUENCE [LARGE SCALE GENOMIC DNA]</scope>
    <source>
        <strain evidence="5">KCTC 52487</strain>
    </source>
</reference>